<dbReference type="RefSeq" id="WP_016483610.1">
    <property type="nucleotide sequence ID" value="NC_021487.1"/>
</dbReference>
<evidence type="ECO:0000256" key="1">
    <source>
        <dbReference type="SAM" id="MobiDB-lite"/>
    </source>
</evidence>
<dbReference type="InterPro" id="IPR032693">
    <property type="entry name" value="YtkA-like_dom"/>
</dbReference>
<evidence type="ECO:0000256" key="2">
    <source>
        <dbReference type="SAM" id="SignalP"/>
    </source>
</evidence>
<feature type="region of interest" description="Disordered" evidence="1">
    <location>
        <begin position="91"/>
        <end position="117"/>
    </location>
</feature>
<sequence>MKQRIGKIQTILITTMVALNALAASALPQTTDQESMKDMPILRPQKTYVVTGKEDWSALTGFGTKTAEITMMNLMMIGGSGMEHMSMRTDRASSAPETVSPSPNGQQVRATITPNPPKVGQNQLDLFISGPDGKPLSGLKLQATVEMTNMDMGVAHPTVEEVEPGHYVVKPTFSMLGPWQVRVVDAGVPGKFHSDFLFDVGSKTPWSQPQPWHVELTQPLDKPQIGKNTLVFRVLNPQGEPVKGAKVQVSVTMTSMNMGTAHPKVVEKDGVYSTQVEFTMLGPWRVTLRIAPPNAKPFVQNFDFEVKAE</sequence>
<dbReference type="EMBL" id="HF951689">
    <property type="protein sequence ID" value="CCW36090.1"/>
    <property type="molecule type" value="Genomic_DNA"/>
</dbReference>
<dbReference type="InterPro" id="IPR013783">
    <property type="entry name" value="Ig-like_fold"/>
</dbReference>
<feature type="domain" description="YtkA-like" evidence="3">
    <location>
        <begin position="208"/>
        <end position="288"/>
    </location>
</feature>
<keyword evidence="2" id="KW-0732">Signal</keyword>
<protein>
    <submittedName>
        <fullName evidence="4">YtkA-like</fullName>
    </submittedName>
</protein>
<dbReference type="AlphaFoldDB" id="S0EZV0"/>
<evidence type="ECO:0000313" key="5">
    <source>
        <dbReference type="Proteomes" id="UP000014227"/>
    </source>
</evidence>
<reference evidence="5" key="1">
    <citation type="submission" date="2013-03" db="EMBL/GenBank/DDBJ databases">
        <title>Genome sequence of Chthonomonas calidirosea, the first sequenced genome from the Armatimonadetes phylum (formally candidate division OP10).</title>
        <authorList>
            <person name="Lee K.C.Y."/>
            <person name="Morgan X.C."/>
            <person name="Dunfield P.F."/>
            <person name="Tamas I."/>
            <person name="Houghton K.M."/>
            <person name="Vyssotski M."/>
            <person name="Ryan J.L.J."/>
            <person name="Lagutin K."/>
            <person name="McDonald I.R."/>
            <person name="Stott M.B."/>
        </authorList>
    </citation>
    <scope>NUCLEOTIDE SEQUENCE [LARGE SCALE GENOMIC DNA]</scope>
    <source>
        <strain evidence="5">DSM 23976 / ICMP 18418 / T49</strain>
    </source>
</reference>
<feature type="domain" description="YtkA-like" evidence="3">
    <location>
        <begin position="108"/>
        <end position="183"/>
    </location>
</feature>
<accession>S0EZV0</accession>
<feature type="signal peptide" evidence="2">
    <location>
        <begin position="1"/>
        <end position="26"/>
    </location>
</feature>
<dbReference type="HOGENOM" id="CLU_899253_0_0_0"/>
<evidence type="ECO:0000259" key="3">
    <source>
        <dbReference type="Pfam" id="PF13115"/>
    </source>
</evidence>
<dbReference type="KEGG" id="ccz:CCALI_02283"/>
<dbReference type="InParanoid" id="S0EZV0"/>
<dbReference type="Pfam" id="PF13115">
    <property type="entry name" value="YtkA"/>
    <property type="match status" value="2"/>
</dbReference>
<gene>
    <name evidence="4" type="ORF">CCALI_02283</name>
</gene>
<proteinExistence type="predicted"/>
<dbReference type="Gene3D" id="2.60.40.10">
    <property type="entry name" value="Immunoglobulins"/>
    <property type="match status" value="1"/>
</dbReference>
<keyword evidence="5" id="KW-1185">Reference proteome</keyword>
<dbReference type="OrthoDB" id="2475673at2"/>
<dbReference type="STRING" id="454171.CP488_01812"/>
<name>S0EZV0_CHTCT</name>
<dbReference type="PATRIC" id="fig|1303518.3.peg.2373"/>
<feature type="compositionally biased region" description="Polar residues" evidence="1">
    <location>
        <begin position="95"/>
        <end position="113"/>
    </location>
</feature>
<dbReference type="Proteomes" id="UP000014227">
    <property type="component" value="Chromosome I"/>
</dbReference>
<organism evidence="4 5">
    <name type="scientific">Chthonomonas calidirosea (strain DSM 23976 / ICMP 18418 / T49)</name>
    <dbReference type="NCBI Taxonomy" id="1303518"/>
    <lineage>
        <taxon>Bacteria</taxon>
        <taxon>Bacillati</taxon>
        <taxon>Armatimonadota</taxon>
        <taxon>Chthonomonadia</taxon>
        <taxon>Chthonomonadales</taxon>
        <taxon>Chthonomonadaceae</taxon>
        <taxon>Chthonomonas</taxon>
    </lineage>
</organism>
<evidence type="ECO:0000313" key="4">
    <source>
        <dbReference type="EMBL" id="CCW36090.1"/>
    </source>
</evidence>
<feature type="chain" id="PRO_5004486455" evidence="2">
    <location>
        <begin position="27"/>
        <end position="309"/>
    </location>
</feature>